<accession>A0ABV1S7M3</accession>
<dbReference type="EMBL" id="JBEOME010000009">
    <property type="protein sequence ID" value="MER3122541.1"/>
    <property type="molecule type" value="Genomic_DNA"/>
</dbReference>
<reference evidence="2 3" key="1">
    <citation type="submission" date="2024-06" db="EMBL/GenBank/DDBJ databases">
        <title>Construction of an artificial bacterial consortium using nitrogen cycle bacteria from Cuatro Cienegas Basin and a mangrove forest.</title>
        <authorList>
            <person name="Aguilera-Najera D."/>
            <person name="Marquez-Cianci L."/>
            <person name="Martinez-Perez E."/>
            <person name="Rosas-Barrera M."/>
            <person name="Rodriguez-Cruz U.E."/>
            <person name="Tapia-Lopez R."/>
            <person name="Eguiarte L.E."/>
            <person name="Souza-Saldivar V."/>
        </authorList>
    </citation>
    <scope>NUCLEOTIDE SEQUENCE [LARGE SCALE GENOMIC DNA]</scope>
    <source>
        <strain evidence="2 3">S14-15</strain>
    </source>
</reference>
<organism evidence="2 3">
    <name type="scientific">Bacillus altitudinis</name>
    <dbReference type="NCBI Taxonomy" id="293387"/>
    <lineage>
        <taxon>Bacteria</taxon>
        <taxon>Bacillati</taxon>
        <taxon>Bacillota</taxon>
        <taxon>Bacilli</taxon>
        <taxon>Bacillales</taxon>
        <taxon>Bacillaceae</taxon>
        <taxon>Bacillus</taxon>
    </lineage>
</organism>
<keyword evidence="3" id="KW-1185">Reference proteome</keyword>
<protein>
    <recommendedName>
        <fullName evidence="4">HNH endonuclease</fullName>
    </recommendedName>
</protein>
<gene>
    <name evidence="2" type="ORF">ABQG71_15230</name>
</gene>
<feature type="region of interest" description="Disordered" evidence="1">
    <location>
        <begin position="287"/>
        <end position="319"/>
    </location>
</feature>
<evidence type="ECO:0008006" key="4">
    <source>
        <dbReference type="Google" id="ProtNLM"/>
    </source>
</evidence>
<name>A0ABV1S7M3_BACAB</name>
<dbReference type="RefSeq" id="WP_350386323.1">
    <property type="nucleotide sequence ID" value="NZ_JBEOME010000009.1"/>
</dbReference>
<feature type="compositionally biased region" description="Basic and acidic residues" evidence="1">
    <location>
        <begin position="287"/>
        <end position="305"/>
    </location>
</feature>
<dbReference type="Proteomes" id="UP001467674">
    <property type="component" value="Unassembled WGS sequence"/>
</dbReference>
<sequence>MVCTYCKEKRQLTGEHLIPKSLLNLFPECDINYVSDKCFKGDRIVINDVCNICNNETLSELDTYGAKMVKEYFVKTYAATDYLSFQYDFLTLSKWLLKILYNVARSNKNDTTWFEKNLNYILGKTEIPLLHFSIFSGLSIDMNPLPEFFFDNLKLGVYFNPFIVKDSVFEIIESKKLTFKVRDNLEKISFSKLSQSCILRFGSGMFLVFLWDPDIEKQEIQNNEEIMLSKYPYTLLKSNLKIAELKRVTHAFNYHNYAIIDTAPGMYIVDQTNCFLPYDINPISEREKESKDWNRHVKKVRENRETRRKKEREKRKRKR</sequence>
<evidence type="ECO:0000256" key="1">
    <source>
        <dbReference type="SAM" id="MobiDB-lite"/>
    </source>
</evidence>
<proteinExistence type="predicted"/>
<comment type="caution">
    <text evidence="2">The sequence shown here is derived from an EMBL/GenBank/DDBJ whole genome shotgun (WGS) entry which is preliminary data.</text>
</comment>
<evidence type="ECO:0000313" key="3">
    <source>
        <dbReference type="Proteomes" id="UP001467674"/>
    </source>
</evidence>
<feature type="compositionally biased region" description="Basic residues" evidence="1">
    <location>
        <begin position="306"/>
        <end position="319"/>
    </location>
</feature>
<evidence type="ECO:0000313" key="2">
    <source>
        <dbReference type="EMBL" id="MER3122541.1"/>
    </source>
</evidence>